<dbReference type="PANTHER" id="PTHR47268:SF4">
    <property type="entry name" value="ACYLPHOSPHATASE"/>
    <property type="match status" value="1"/>
</dbReference>
<comment type="caution">
    <text evidence="7">The sequence shown here is derived from an EMBL/GenBank/DDBJ whole genome shotgun (WGS) entry which is preliminary data.</text>
</comment>
<evidence type="ECO:0000256" key="5">
    <source>
        <dbReference type="RuleBase" id="RU004168"/>
    </source>
</evidence>
<accession>A0A4R9K706</accession>
<comment type="similarity">
    <text evidence="1 5">Belongs to the acylphosphatase family.</text>
</comment>
<dbReference type="AlphaFoldDB" id="A0A4R9K706"/>
<evidence type="ECO:0000256" key="3">
    <source>
        <dbReference type="ARBA" id="ARBA00047645"/>
    </source>
</evidence>
<keyword evidence="8" id="KW-1185">Reference proteome</keyword>
<evidence type="ECO:0000259" key="6">
    <source>
        <dbReference type="PROSITE" id="PS51160"/>
    </source>
</evidence>
<gene>
    <name evidence="7" type="ORF">EHQ58_07690</name>
</gene>
<reference evidence="7" key="1">
    <citation type="journal article" date="2019" name="PLoS Negl. Trop. Dis.">
        <title>Revisiting the worldwide diversity of Leptospira species in the environment.</title>
        <authorList>
            <person name="Vincent A.T."/>
            <person name="Schiettekatte O."/>
            <person name="Bourhy P."/>
            <person name="Veyrier F.J."/>
            <person name="Picardeau M."/>
        </authorList>
    </citation>
    <scope>NUCLEOTIDE SEQUENCE [LARGE SCALE GENOMIC DNA]</scope>
    <source>
        <strain evidence="7">201702476</strain>
    </source>
</reference>
<evidence type="ECO:0000256" key="4">
    <source>
        <dbReference type="PROSITE-ProRule" id="PRU00520"/>
    </source>
</evidence>
<dbReference type="EC" id="3.6.1.7" evidence="2 4"/>
<evidence type="ECO:0000313" key="8">
    <source>
        <dbReference type="Proteomes" id="UP000297693"/>
    </source>
</evidence>
<feature type="domain" description="Acylphosphatase-like" evidence="6">
    <location>
        <begin position="8"/>
        <end position="95"/>
    </location>
</feature>
<keyword evidence="4" id="KW-0378">Hydrolase</keyword>
<feature type="active site" evidence="4">
    <location>
        <position position="41"/>
    </location>
</feature>
<organism evidence="7 8">
    <name type="scientific">Leptospira ognonensis</name>
    <dbReference type="NCBI Taxonomy" id="2484945"/>
    <lineage>
        <taxon>Bacteria</taxon>
        <taxon>Pseudomonadati</taxon>
        <taxon>Spirochaetota</taxon>
        <taxon>Spirochaetia</taxon>
        <taxon>Leptospirales</taxon>
        <taxon>Leptospiraceae</taxon>
        <taxon>Leptospira</taxon>
    </lineage>
</organism>
<dbReference type="EMBL" id="RQGD01000022">
    <property type="protein sequence ID" value="TGL60367.1"/>
    <property type="molecule type" value="Genomic_DNA"/>
</dbReference>
<dbReference type="InterPro" id="IPR001792">
    <property type="entry name" value="Acylphosphatase-like_dom"/>
</dbReference>
<dbReference type="PROSITE" id="PS51160">
    <property type="entry name" value="ACYLPHOSPHATASE_3"/>
    <property type="match status" value="1"/>
</dbReference>
<dbReference type="SUPFAM" id="SSF54975">
    <property type="entry name" value="Acylphosphatase/BLUF domain-like"/>
    <property type="match status" value="1"/>
</dbReference>
<dbReference type="PROSITE" id="PS00150">
    <property type="entry name" value="ACYLPHOSPHATASE_1"/>
    <property type="match status" value="1"/>
</dbReference>
<evidence type="ECO:0000256" key="2">
    <source>
        <dbReference type="ARBA" id="ARBA00012150"/>
    </source>
</evidence>
<dbReference type="Pfam" id="PF00708">
    <property type="entry name" value="Acylphosphatase"/>
    <property type="match status" value="1"/>
</dbReference>
<name>A0A4R9K706_9LEPT</name>
<feature type="active site" evidence="4">
    <location>
        <position position="23"/>
    </location>
</feature>
<proteinExistence type="inferred from homology"/>
<dbReference type="InterPro" id="IPR020456">
    <property type="entry name" value="Acylphosphatase"/>
</dbReference>
<protein>
    <recommendedName>
        <fullName evidence="2 4">acylphosphatase</fullName>
        <ecNumber evidence="2 4">3.6.1.7</ecNumber>
    </recommendedName>
</protein>
<dbReference type="InterPro" id="IPR036046">
    <property type="entry name" value="Acylphosphatase-like_dom_sf"/>
</dbReference>
<evidence type="ECO:0000256" key="1">
    <source>
        <dbReference type="ARBA" id="ARBA00005614"/>
    </source>
</evidence>
<dbReference type="OrthoDB" id="9808093at2"/>
<evidence type="ECO:0000313" key="7">
    <source>
        <dbReference type="EMBL" id="TGL60367.1"/>
    </source>
</evidence>
<dbReference type="PANTHER" id="PTHR47268">
    <property type="entry name" value="ACYLPHOSPHATASE"/>
    <property type="match status" value="1"/>
</dbReference>
<comment type="catalytic activity">
    <reaction evidence="3 4">
        <text>an acyl phosphate + H2O = a carboxylate + phosphate + H(+)</text>
        <dbReference type="Rhea" id="RHEA:14965"/>
        <dbReference type="ChEBI" id="CHEBI:15377"/>
        <dbReference type="ChEBI" id="CHEBI:15378"/>
        <dbReference type="ChEBI" id="CHEBI:29067"/>
        <dbReference type="ChEBI" id="CHEBI:43474"/>
        <dbReference type="ChEBI" id="CHEBI:59918"/>
        <dbReference type="EC" id="3.6.1.7"/>
    </reaction>
</comment>
<dbReference type="Gene3D" id="3.30.70.100">
    <property type="match status" value="1"/>
</dbReference>
<dbReference type="GO" id="GO:0003998">
    <property type="term" value="F:acylphosphatase activity"/>
    <property type="evidence" value="ECO:0007669"/>
    <property type="project" value="UniProtKB-EC"/>
</dbReference>
<dbReference type="InterPro" id="IPR017968">
    <property type="entry name" value="Acylphosphatase_CS"/>
</dbReference>
<sequence length="95" mass="10911">MGKSEESKARIVVRGSVQGVGFRYYIMQRAQEMRLKGYTQNLPNGEVEAVVEGDKLFIEDLYRAMQRGPTKAKVTDHAIEWGDPKSQFRTFSIKR</sequence>
<dbReference type="Proteomes" id="UP000297693">
    <property type="component" value="Unassembled WGS sequence"/>
</dbReference>